<dbReference type="GO" id="GO:0005737">
    <property type="term" value="C:cytoplasm"/>
    <property type="evidence" value="ECO:0007669"/>
    <property type="project" value="TreeGrafter"/>
</dbReference>
<dbReference type="InterPro" id="IPR036069">
    <property type="entry name" value="DUF34/NIF3_sf"/>
</dbReference>
<dbReference type="InterPro" id="IPR002678">
    <property type="entry name" value="DUF34/NIF3"/>
</dbReference>
<organism evidence="4">
    <name type="scientific">Oppiella nova</name>
    <dbReference type="NCBI Taxonomy" id="334625"/>
    <lineage>
        <taxon>Eukaryota</taxon>
        <taxon>Metazoa</taxon>
        <taxon>Ecdysozoa</taxon>
        <taxon>Arthropoda</taxon>
        <taxon>Chelicerata</taxon>
        <taxon>Arachnida</taxon>
        <taxon>Acari</taxon>
        <taxon>Acariformes</taxon>
        <taxon>Sarcoptiformes</taxon>
        <taxon>Oribatida</taxon>
        <taxon>Brachypylina</taxon>
        <taxon>Oppioidea</taxon>
        <taxon>Oppiidae</taxon>
        <taxon>Oppiella</taxon>
    </lineage>
</organism>
<dbReference type="Proteomes" id="UP000728032">
    <property type="component" value="Unassembled WGS sequence"/>
</dbReference>
<keyword evidence="2 3" id="KW-0479">Metal-binding</keyword>
<name>A0A7R9L7Y3_9ACAR</name>
<dbReference type="PANTHER" id="PTHR13799:SF14">
    <property type="entry name" value="GTP CYCLOHYDROLASE 1 TYPE 2 HOMOLOG"/>
    <property type="match status" value="1"/>
</dbReference>
<dbReference type="Pfam" id="PF01784">
    <property type="entry name" value="DUF34_NIF3"/>
    <property type="match status" value="1"/>
</dbReference>
<feature type="binding site" evidence="3">
    <location>
        <position position="69"/>
    </location>
    <ligand>
        <name>a divalent metal cation</name>
        <dbReference type="ChEBI" id="CHEBI:60240"/>
        <label>1</label>
    </ligand>
</feature>
<evidence type="ECO:0000313" key="4">
    <source>
        <dbReference type="EMBL" id="CAD7636684.1"/>
    </source>
</evidence>
<dbReference type="PANTHER" id="PTHR13799">
    <property type="entry name" value="NGG1 INTERACTING FACTOR 3"/>
    <property type="match status" value="1"/>
</dbReference>
<dbReference type="EMBL" id="OC914841">
    <property type="protein sequence ID" value="CAD7636684.1"/>
    <property type="molecule type" value="Genomic_DNA"/>
</dbReference>
<accession>A0A7R9L7Y3</accession>
<feature type="binding site" evidence="3">
    <location>
        <position position="65"/>
    </location>
    <ligand>
        <name>a divalent metal cation</name>
        <dbReference type="ChEBI" id="CHEBI:60240"/>
        <label>1</label>
    </ligand>
</feature>
<reference evidence="4" key="1">
    <citation type="submission" date="2020-11" db="EMBL/GenBank/DDBJ databases">
        <authorList>
            <person name="Tran Van P."/>
        </authorList>
    </citation>
    <scope>NUCLEOTIDE SEQUENCE</scope>
</reference>
<protein>
    <recommendedName>
        <fullName evidence="6">Nif3-like dinuclear metal center hexameric protein</fullName>
    </recommendedName>
</protein>
<evidence type="ECO:0000256" key="3">
    <source>
        <dbReference type="PIRSR" id="PIRSR602678-1"/>
    </source>
</evidence>
<dbReference type="OrthoDB" id="8188135at2759"/>
<evidence type="ECO:0000256" key="2">
    <source>
        <dbReference type="ARBA" id="ARBA00022723"/>
    </source>
</evidence>
<keyword evidence="5" id="KW-1185">Reference proteome</keyword>
<evidence type="ECO:0008006" key="6">
    <source>
        <dbReference type="Google" id="ProtNLM"/>
    </source>
</evidence>
<dbReference type="EMBL" id="CAJPVJ010000016">
    <property type="protein sequence ID" value="CAG2158224.1"/>
    <property type="molecule type" value="Genomic_DNA"/>
</dbReference>
<proteinExistence type="inferred from homology"/>
<evidence type="ECO:0000256" key="1">
    <source>
        <dbReference type="ARBA" id="ARBA00006964"/>
    </source>
</evidence>
<dbReference type="GO" id="GO:0046872">
    <property type="term" value="F:metal ion binding"/>
    <property type="evidence" value="ECO:0007669"/>
    <property type="project" value="UniProtKB-KW"/>
</dbReference>
<comment type="similarity">
    <text evidence="1">Belongs to the GTP cyclohydrolase I type 2/NIF3 family.</text>
</comment>
<dbReference type="Gene3D" id="3.40.1390.30">
    <property type="entry name" value="NIF3 (NGG1p interacting factor 3)-like"/>
    <property type="match status" value="1"/>
</dbReference>
<evidence type="ECO:0000313" key="5">
    <source>
        <dbReference type="Proteomes" id="UP000728032"/>
    </source>
</evidence>
<dbReference type="AlphaFoldDB" id="A0A7R9L7Y3"/>
<dbReference type="SUPFAM" id="SSF102705">
    <property type="entry name" value="NIF3 (NGG1p interacting factor 3)-like"/>
    <property type="match status" value="1"/>
</dbReference>
<gene>
    <name evidence="4" type="ORF">ONB1V03_LOCUS355</name>
</gene>
<sequence>MIAKILELENIEALDPSERNPIGGAQDFIGKAAAMNCDAYISGEVSERTFYEAKELDVHYYACGHHATERYGVQQLAQAIAEQFNIDASYFELNNPI</sequence>